<reference evidence="2 3" key="1">
    <citation type="journal article" date="2019" name="Sci. Rep.">
        <title>Orb-weaving spider Araneus ventricosus genome elucidates the spidroin gene catalogue.</title>
        <authorList>
            <person name="Kono N."/>
            <person name="Nakamura H."/>
            <person name="Ohtoshi R."/>
            <person name="Moran D.A.P."/>
            <person name="Shinohara A."/>
            <person name="Yoshida Y."/>
            <person name="Fujiwara M."/>
            <person name="Mori M."/>
            <person name="Tomita M."/>
            <person name="Arakawa K."/>
        </authorList>
    </citation>
    <scope>NUCLEOTIDE SEQUENCE [LARGE SCALE GENOMIC DNA]</scope>
</reference>
<accession>A0A4Y2U1R3</accession>
<gene>
    <name evidence="2" type="ORF">AVEN_229386_1</name>
</gene>
<organism evidence="2 3">
    <name type="scientific">Araneus ventricosus</name>
    <name type="common">Orbweaver spider</name>
    <name type="synonym">Epeira ventricosa</name>
    <dbReference type="NCBI Taxonomy" id="182803"/>
    <lineage>
        <taxon>Eukaryota</taxon>
        <taxon>Metazoa</taxon>
        <taxon>Ecdysozoa</taxon>
        <taxon>Arthropoda</taxon>
        <taxon>Chelicerata</taxon>
        <taxon>Arachnida</taxon>
        <taxon>Araneae</taxon>
        <taxon>Araneomorphae</taxon>
        <taxon>Entelegynae</taxon>
        <taxon>Araneoidea</taxon>
        <taxon>Araneidae</taxon>
        <taxon>Araneus</taxon>
    </lineage>
</organism>
<feature type="region of interest" description="Disordered" evidence="1">
    <location>
        <begin position="77"/>
        <end position="105"/>
    </location>
</feature>
<dbReference type="OrthoDB" id="5979489at2759"/>
<keyword evidence="3" id="KW-1185">Reference proteome</keyword>
<proteinExistence type="predicted"/>
<sequence length="105" mass="11707">MQVPYTCCQKSFEDYYLQQTGNGFDFYRRAAYQSGYGGVCGLFRSFFRSAIPLFKSGAKAIGKQILKSGLNVMSDISRGDKPKQAGQRRFEEAGKILTDKPASKV</sequence>
<name>A0A4Y2U1R3_ARAVE</name>
<dbReference type="EMBL" id="BGPR01032453">
    <property type="protein sequence ID" value="GBO06001.1"/>
    <property type="molecule type" value="Genomic_DNA"/>
</dbReference>
<evidence type="ECO:0000313" key="3">
    <source>
        <dbReference type="Proteomes" id="UP000499080"/>
    </source>
</evidence>
<evidence type="ECO:0000313" key="2">
    <source>
        <dbReference type="EMBL" id="GBO06001.1"/>
    </source>
</evidence>
<dbReference type="AlphaFoldDB" id="A0A4Y2U1R3"/>
<evidence type="ECO:0000256" key="1">
    <source>
        <dbReference type="SAM" id="MobiDB-lite"/>
    </source>
</evidence>
<protein>
    <submittedName>
        <fullName evidence="2">Uncharacterized protein</fullName>
    </submittedName>
</protein>
<comment type="caution">
    <text evidence="2">The sequence shown here is derived from an EMBL/GenBank/DDBJ whole genome shotgun (WGS) entry which is preliminary data.</text>
</comment>
<dbReference type="Proteomes" id="UP000499080">
    <property type="component" value="Unassembled WGS sequence"/>
</dbReference>